<dbReference type="Gene3D" id="3.30.1370.140">
    <property type="entry name" value="HupH hydrogenase expression protein, C-terminal domain"/>
    <property type="match status" value="2"/>
</dbReference>
<proteinExistence type="inferred from homology"/>
<reference evidence="3" key="1">
    <citation type="submission" date="2023-03" db="EMBL/GenBank/DDBJ databases">
        <authorList>
            <person name="Cremers G."/>
            <person name="Picone N."/>
        </authorList>
    </citation>
    <scope>NUCLEOTIDE SEQUENCE</scope>
    <source>
        <strain evidence="3">Sample_alias</strain>
    </source>
</reference>
<evidence type="ECO:0000259" key="2">
    <source>
        <dbReference type="Pfam" id="PF04809"/>
    </source>
</evidence>
<comment type="similarity">
    <text evidence="1">Belongs to the HupH/HyaF family.</text>
</comment>
<dbReference type="EMBL" id="OX458932">
    <property type="protein sequence ID" value="CAI9085263.1"/>
    <property type="molecule type" value="Genomic_DNA"/>
</dbReference>
<evidence type="ECO:0000313" key="3">
    <source>
        <dbReference type="EMBL" id="CAI9085263.1"/>
    </source>
</evidence>
<organism evidence="3 4">
    <name type="scientific">Candidatus Methylacidiphilum fumarolicum</name>
    <dbReference type="NCBI Taxonomy" id="591154"/>
    <lineage>
        <taxon>Bacteria</taxon>
        <taxon>Pseudomonadati</taxon>
        <taxon>Verrucomicrobiota</taxon>
        <taxon>Methylacidiphilae</taxon>
        <taxon>Methylacidiphilales</taxon>
        <taxon>Methylacidiphilaceae</taxon>
        <taxon>Methylacidiphilum (ex Ratnadevi et al. 2023)</taxon>
    </lineage>
</organism>
<gene>
    <name evidence="3" type="ORF">MFUM_0886</name>
</gene>
<keyword evidence="4" id="KW-1185">Reference proteome</keyword>
<protein>
    <submittedName>
        <fullName evidence="3">Hydrogenase expression/formation protein hoxQ</fullName>
    </submittedName>
</protein>
<dbReference type="InterPro" id="IPR038527">
    <property type="entry name" value="HupH_C_sf"/>
</dbReference>
<dbReference type="RefSeq" id="WP_009060731.1">
    <property type="nucleotide sequence ID" value="NZ_JAHXRZ010000002.1"/>
</dbReference>
<name>A0ABN8XDC5_9BACT</name>
<evidence type="ECO:0000256" key="1">
    <source>
        <dbReference type="ARBA" id="ARBA00010832"/>
    </source>
</evidence>
<evidence type="ECO:0000313" key="4">
    <source>
        <dbReference type="Proteomes" id="UP001161497"/>
    </source>
</evidence>
<feature type="domain" description="HupH hydrogenase expression protein C-terminal" evidence="2">
    <location>
        <begin position="155"/>
        <end position="265"/>
    </location>
</feature>
<sequence>MKKKQEKYKKFFDLLSQLKSMFCPGYLRGNLRSFNLISDIIKALYAVLIERKKNIVYDLSVVVQNEIEEFFRILGLGELCIFYSQSGAVFAAQQTLFSGVWWVEKKVSPDKTSSLSVEIGLIPRFVTVEQEERLQNLDLDTMLPSLQSTSVGLQALISSLVRNTNENYLATNEKKIQLNLLPLVPQDKKALFNLLPKTEITIYSQQKQAWVFGTPWKNIWWIEELTDEEINRRELGLLVCEFPYSLFPVSSELRISARRLEKIAAQLKP</sequence>
<dbReference type="Pfam" id="PF04809">
    <property type="entry name" value="HupH_C"/>
    <property type="match status" value="1"/>
</dbReference>
<dbReference type="Proteomes" id="UP001161497">
    <property type="component" value="Chromosome"/>
</dbReference>
<dbReference type="InterPro" id="IPR006894">
    <property type="entry name" value="HupH_Hydgase_express_prot_C"/>
</dbReference>
<accession>A0ABN8XDC5</accession>